<protein>
    <submittedName>
        <fullName evidence="2">Uncharacterized protein</fullName>
    </submittedName>
</protein>
<feature type="region of interest" description="Disordered" evidence="1">
    <location>
        <begin position="1"/>
        <end position="57"/>
    </location>
</feature>
<dbReference type="AlphaFoldDB" id="A0ABD1RZ64"/>
<dbReference type="EMBL" id="JBFOLJ010000011">
    <property type="protein sequence ID" value="KAL2493744.1"/>
    <property type="molecule type" value="Genomic_DNA"/>
</dbReference>
<evidence type="ECO:0000256" key="1">
    <source>
        <dbReference type="SAM" id="MobiDB-lite"/>
    </source>
</evidence>
<proteinExistence type="predicted"/>
<reference evidence="3" key="1">
    <citation type="submission" date="2024-07" db="EMBL/GenBank/DDBJ databases">
        <title>Two chromosome-level genome assemblies of Korean endemic species Abeliophyllum distichum and Forsythia ovata (Oleaceae).</title>
        <authorList>
            <person name="Jang H."/>
        </authorList>
    </citation>
    <scope>NUCLEOTIDE SEQUENCE [LARGE SCALE GENOMIC DNA]</scope>
</reference>
<gene>
    <name evidence="2" type="ORF">Fot_37501</name>
</gene>
<evidence type="ECO:0000313" key="3">
    <source>
        <dbReference type="Proteomes" id="UP001604277"/>
    </source>
</evidence>
<comment type="caution">
    <text evidence="2">The sequence shown here is derived from an EMBL/GenBank/DDBJ whole genome shotgun (WGS) entry which is preliminary data.</text>
</comment>
<keyword evidence="3" id="KW-1185">Reference proteome</keyword>
<sequence>MEPPESLMLRNSESVASLKTDEEKKRAAEEAKKRVVEAEAKRNASDSKDSKDLQAAKRVRSEPIPDILRRFLKICKENLTSEVLELLPVLQFVAAIASKRA</sequence>
<accession>A0ABD1RZ64</accession>
<evidence type="ECO:0000313" key="2">
    <source>
        <dbReference type="EMBL" id="KAL2493744.1"/>
    </source>
</evidence>
<dbReference type="Proteomes" id="UP001604277">
    <property type="component" value="Unassembled WGS sequence"/>
</dbReference>
<organism evidence="2 3">
    <name type="scientific">Forsythia ovata</name>
    <dbReference type="NCBI Taxonomy" id="205694"/>
    <lineage>
        <taxon>Eukaryota</taxon>
        <taxon>Viridiplantae</taxon>
        <taxon>Streptophyta</taxon>
        <taxon>Embryophyta</taxon>
        <taxon>Tracheophyta</taxon>
        <taxon>Spermatophyta</taxon>
        <taxon>Magnoliopsida</taxon>
        <taxon>eudicotyledons</taxon>
        <taxon>Gunneridae</taxon>
        <taxon>Pentapetalae</taxon>
        <taxon>asterids</taxon>
        <taxon>lamiids</taxon>
        <taxon>Lamiales</taxon>
        <taxon>Oleaceae</taxon>
        <taxon>Forsythieae</taxon>
        <taxon>Forsythia</taxon>
    </lineage>
</organism>
<name>A0ABD1RZ64_9LAMI</name>
<feature type="compositionally biased region" description="Basic and acidic residues" evidence="1">
    <location>
        <begin position="19"/>
        <end position="57"/>
    </location>
</feature>